<dbReference type="PANTHER" id="PTHR43248">
    <property type="entry name" value="2-SUCCINYL-6-HYDROXY-2,4-CYCLOHEXADIENE-1-CARBOXYLATE SYNTHASE"/>
    <property type="match status" value="1"/>
</dbReference>
<feature type="transmembrane region" description="Helical" evidence="4">
    <location>
        <begin position="900"/>
        <end position="920"/>
    </location>
</feature>
<dbReference type="InterPro" id="IPR000073">
    <property type="entry name" value="AB_hydrolase_1"/>
</dbReference>
<organism evidence="6 7">
    <name type="scientific">Rhizoctonia solani</name>
    <dbReference type="NCBI Taxonomy" id="456999"/>
    <lineage>
        <taxon>Eukaryota</taxon>
        <taxon>Fungi</taxon>
        <taxon>Dikarya</taxon>
        <taxon>Basidiomycota</taxon>
        <taxon>Agaricomycotina</taxon>
        <taxon>Agaricomycetes</taxon>
        <taxon>Cantharellales</taxon>
        <taxon>Ceratobasidiaceae</taxon>
        <taxon>Rhizoctonia</taxon>
    </lineage>
</organism>
<protein>
    <recommendedName>
        <fullName evidence="5">WLM domain-containing protein</fullName>
    </recommendedName>
</protein>
<accession>A0A8H3ADA6</accession>
<evidence type="ECO:0000256" key="1">
    <source>
        <dbReference type="ARBA" id="ARBA00010088"/>
    </source>
</evidence>
<evidence type="ECO:0000256" key="4">
    <source>
        <dbReference type="SAM" id="Phobius"/>
    </source>
</evidence>
<reference evidence="6" key="1">
    <citation type="submission" date="2021-01" db="EMBL/GenBank/DDBJ databases">
        <authorList>
            <person name="Kaushik A."/>
        </authorList>
    </citation>
    <scope>NUCLEOTIDE SEQUENCE</scope>
    <source>
        <strain evidence="6">AG3-T5</strain>
    </source>
</reference>
<evidence type="ECO:0000256" key="2">
    <source>
        <dbReference type="ARBA" id="ARBA00022801"/>
    </source>
</evidence>
<dbReference type="Gene3D" id="3.40.50.1820">
    <property type="entry name" value="alpha/beta hydrolase"/>
    <property type="match status" value="1"/>
</dbReference>
<keyword evidence="4" id="KW-0812">Transmembrane</keyword>
<evidence type="ECO:0000313" key="6">
    <source>
        <dbReference type="EMBL" id="CAE6423269.1"/>
    </source>
</evidence>
<dbReference type="Pfam" id="PF08386">
    <property type="entry name" value="Abhydrolase_4"/>
    <property type="match status" value="1"/>
</dbReference>
<evidence type="ECO:0000256" key="3">
    <source>
        <dbReference type="SAM" id="MobiDB-lite"/>
    </source>
</evidence>
<sequence length="972" mass="105244">MFQHMNHLAGFQQLNAQLCHEVATLRSKGYYGDGMYSSGTRLRDSAEVAGRGLGASDLDLPEYMCGGAQERRRASTLRRAPRQNGPPKQKRRKAGTRVTSKYAFVGQGNALNADATGGNEKKKGTGFGKRAQSAKERQARLEATERRLKNLEKISEAKPIPEPEPGPDSDSGSDSELFKETDDLRRKLLADSGEGWKFSAVPDVGPSTSFDDDIINLISDDERPGSSRLKAPLQPKLAPSKNPAPHNPESSLTNMSIEPTKEPTMSEVAASQGGCVETLITGALPLIPHYSKVYKSNQANDCPKSNDMTPPLGPLMLGAAALASTISTSAWTLPAGYHRFAPRSSGFNWGDCSSEAPSSRECSRFEVPLDWANESAGKASLAVARYKATKQPKLGTLFMNPGGPGGSGVDTMLGAAAEIISEIAGGQYDIVSWDPRGIGLTVPRAACFKTGTEENAFWEGTIPRTGLEARGNFTDQYDLDQFYEQVDEVDLLLGELGKRCVAYSPDTFQYIGSAATVRDMVAMHDALEGPDKPIDYWGLSYGTIIGIYFVNMFPDRVGRVVLDGVVDPEYWANRPAHEMWGVKPESTDEALTGFVEACAAAGPSGCALATKGATGDSIRQLLRNLIDAAYDYKRAVGKTAEIGSATIRMLLYKGMYKPTKWTELADQGAQLVGVAQNLSLLSNSTHIKRLLRVPLFDIDRRQNTTNVTTNRDPAPDYAFQGVTCADAIDAGNVTTKNVFDFLVKVTREVSPMFGPLFNDGGLYCHRWPVRAVERYTGPWNKKLANPILVIGNEADPVTPYKSAKKVADALGESAILIEQDDYGHLSLAMHSTCTNSALQDYFLHNKLPSQDKLCGTNQVLFPGPGVTKSGLTKLNSENMLTDSDTVQDELDKARARGNNLFIAVVALAAASALLLLGLIFSCIRGRQKPKAAHATYIPRGVFEKSGDEQGHTYNDPYLKGTAKVGGYSRVET</sequence>
<dbReference type="EMBL" id="CAJMWW010000077">
    <property type="protein sequence ID" value="CAE6423269.1"/>
    <property type="molecule type" value="Genomic_DNA"/>
</dbReference>
<gene>
    <name evidence="6" type="ORF">RDB_LOCUS49217</name>
</gene>
<proteinExistence type="inferred from homology"/>
<feature type="domain" description="WLM" evidence="5">
    <location>
        <begin position="1"/>
        <end position="149"/>
    </location>
</feature>
<dbReference type="InterPro" id="IPR029058">
    <property type="entry name" value="AB_hydrolase_fold"/>
</dbReference>
<comment type="caution">
    <text evidence="6">The sequence shown here is derived from an EMBL/GenBank/DDBJ whole genome shotgun (WGS) entry which is preliminary data.</text>
</comment>
<comment type="similarity">
    <text evidence="1">Belongs to the peptidase S33 family.</text>
</comment>
<keyword evidence="4" id="KW-0472">Membrane</keyword>
<dbReference type="AlphaFoldDB" id="A0A8H3ADA6"/>
<name>A0A8H3ADA6_9AGAM</name>
<dbReference type="InterPro" id="IPR013595">
    <property type="entry name" value="Pept_S33_TAP-like_C"/>
</dbReference>
<feature type="compositionally biased region" description="Polar residues" evidence="3">
    <location>
        <begin position="248"/>
        <end position="257"/>
    </location>
</feature>
<keyword evidence="4" id="KW-1133">Transmembrane helix</keyword>
<dbReference type="GO" id="GO:0016787">
    <property type="term" value="F:hydrolase activity"/>
    <property type="evidence" value="ECO:0007669"/>
    <property type="project" value="UniProtKB-KW"/>
</dbReference>
<dbReference type="InterPro" id="IPR013536">
    <property type="entry name" value="WLM_dom"/>
</dbReference>
<dbReference type="InterPro" id="IPR051601">
    <property type="entry name" value="Serine_prot/Carboxylest_S33"/>
</dbReference>
<dbReference type="PANTHER" id="PTHR43248:SF25">
    <property type="entry name" value="AB HYDROLASE-1 DOMAIN-CONTAINING PROTEIN-RELATED"/>
    <property type="match status" value="1"/>
</dbReference>
<evidence type="ECO:0000313" key="7">
    <source>
        <dbReference type="Proteomes" id="UP000663841"/>
    </source>
</evidence>
<feature type="region of interest" description="Disordered" evidence="3">
    <location>
        <begin position="217"/>
        <end position="257"/>
    </location>
</feature>
<keyword evidence="2" id="KW-0378">Hydrolase</keyword>
<feature type="compositionally biased region" description="Basic and acidic residues" evidence="3">
    <location>
        <begin position="133"/>
        <end position="161"/>
    </location>
</feature>
<feature type="region of interest" description="Disordered" evidence="3">
    <location>
        <begin position="69"/>
        <end position="177"/>
    </location>
</feature>
<dbReference type="Pfam" id="PF00561">
    <property type="entry name" value="Abhydrolase_1"/>
    <property type="match status" value="1"/>
</dbReference>
<dbReference type="PROSITE" id="PS51397">
    <property type="entry name" value="WLM"/>
    <property type="match status" value="1"/>
</dbReference>
<evidence type="ECO:0000259" key="5">
    <source>
        <dbReference type="PROSITE" id="PS51397"/>
    </source>
</evidence>
<dbReference type="SUPFAM" id="SSF53474">
    <property type="entry name" value="alpha/beta-Hydrolases"/>
    <property type="match status" value="1"/>
</dbReference>
<dbReference type="Proteomes" id="UP000663841">
    <property type="component" value="Unassembled WGS sequence"/>
</dbReference>